<comment type="caution">
    <text evidence="1">The sequence shown here is derived from an EMBL/GenBank/DDBJ whole genome shotgun (WGS) entry which is preliminary data.</text>
</comment>
<evidence type="ECO:0000313" key="2">
    <source>
        <dbReference type="Proteomes" id="UP000657918"/>
    </source>
</evidence>
<name>A0A835MUX9_9ROSI</name>
<evidence type="ECO:0000313" key="1">
    <source>
        <dbReference type="EMBL" id="KAF9674391.1"/>
    </source>
</evidence>
<organism evidence="1 2">
    <name type="scientific">Salix dunnii</name>
    <dbReference type="NCBI Taxonomy" id="1413687"/>
    <lineage>
        <taxon>Eukaryota</taxon>
        <taxon>Viridiplantae</taxon>
        <taxon>Streptophyta</taxon>
        <taxon>Embryophyta</taxon>
        <taxon>Tracheophyta</taxon>
        <taxon>Spermatophyta</taxon>
        <taxon>Magnoliopsida</taxon>
        <taxon>eudicotyledons</taxon>
        <taxon>Gunneridae</taxon>
        <taxon>Pentapetalae</taxon>
        <taxon>rosids</taxon>
        <taxon>fabids</taxon>
        <taxon>Malpighiales</taxon>
        <taxon>Salicaceae</taxon>
        <taxon>Saliceae</taxon>
        <taxon>Salix</taxon>
    </lineage>
</organism>
<keyword evidence="2" id="KW-1185">Reference proteome</keyword>
<dbReference type="AlphaFoldDB" id="A0A835MUX9"/>
<reference evidence="1 2" key="1">
    <citation type="submission" date="2020-10" db="EMBL/GenBank/DDBJ databases">
        <title>Plant Genome Project.</title>
        <authorList>
            <person name="Zhang R.-G."/>
        </authorList>
    </citation>
    <scope>NUCLEOTIDE SEQUENCE [LARGE SCALE GENOMIC DNA]</scope>
    <source>
        <strain evidence="1">FAFU-HL-1</strain>
        <tissue evidence="1">Leaf</tissue>
    </source>
</reference>
<dbReference type="Proteomes" id="UP000657918">
    <property type="component" value="Unassembled WGS sequence"/>
</dbReference>
<gene>
    <name evidence="1" type="ORF">SADUNF_Sadunf10G0122400</name>
</gene>
<sequence length="85" mass="9532">MSQTPRLRFCPVQYFLCSCDYSHKSYDLCSTNGVALLDPVASALFLTHPPNSTRPNFIGKTLTYPRKSYKRALSTVVYSPFSSST</sequence>
<dbReference type="PROSITE" id="PS51257">
    <property type="entry name" value="PROKAR_LIPOPROTEIN"/>
    <property type="match status" value="1"/>
</dbReference>
<accession>A0A835MUX9</accession>
<protein>
    <submittedName>
        <fullName evidence="1">Uncharacterized protein</fullName>
    </submittedName>
</protein>
<dbReference type="EMBL" id="JADGMS010000010">
    <property type="protein sequence ID" value="KAF9674391.1"/>
    <property type="molecule type" value="Genomic_DNA"/>
</dbReference>
<proteinExistence type="predicted"/>